<dbReference type="OrthoDB" id="3431481at2"/>
<accession>A0A3N1CWM9</accession>
<comment type="caution">
    <text evidence="1">The sequence shown here is derived from an EMBL/GenBank/DDBJ whole genome shotgun (WGS) entry which is preliminary data.</text>
</comment>
<dbReference type="EMBL" id="RJKE01000001">
    <property type="protein sequence ID" value="ROO85697.1"/>
    <property type="molecule type" value="Genomic_DNA"/>
</dbReference>
<dbReference type="Pfam" id="PF07070">
    <property type="entry name" value="Spo0M"/>
    <property type="match status" value="1"/>
</dbReference>
<dbReference type="RefSeq" id="WP_123665177.1">
    <property type="nucleotide sequence ID" value="NZ_RJKE01000001.1"/>
</dbReference>
<gene>
    <name evidence="1" type="ORF">EDD29_3245</name>
</gene>
<dbReference type="PANTHER" id="PTHR40053">
    <property type="entry name" value="SPORULATION-CONTROL PROTEIN SPO0M"/>
    <property type="match status" value="1"/>
</dbReference>
<dbReference type="PANTHER" id="PTHR40053:SF1">
    <property type="entry name" value="SPORULATION-CONTROL PROTEIN SPO0M"/>
    <property type="match status" value="1"/>
</dbReference>
<evidence type="ECO:0000313" key="1">
    <source>
        <dbReference type="EMBL" id="ROO85697.1"/>
    </source>
</evidence>
<dbReference type="AlphaFoldDB" id="A0A3N1CWM9"/>
<sequence>MGLRTFFGTLGARAPQVETVLDRVVGRPGERLTATVTVQGGGAAVRVEGLAMELVTRVEGLEEGGTELAWRQPGVVSAFSLPTFTLSPGETVVREVDCVLPWEMPLTHVGGRRLRGARAALRTTMKIDAAIDRGDFDEIAVHALPAQDAFLQALTDLGFRLGDAEVKHGRLRGGTAQTLPYRQEIEAHFPASYNRRHDDRLEIVFLARADSLDLTTGIYGPYTFDHADLDVEAATAWLVAHLHANWRR</sequence>
<evidence type="ECO:0000313" key="2">
    <source>
        <dbReference type="Proteomes" id="UP000272400"/>
    </source>
</evidence>
<dbReference type="Proteomes" id="UP000272400">
    <property type="component" value="Unassembled WGS sequence"/>
</dbReference>
<keyword evidence="2" id="KW-1185">Reference proteome</keyword>
<protein>
    <submittedName>
        <fullName evidence="1">Sporulation-control protein</fullName>
    </submittedName>
</protein>
<dbReference type="InterPro" id="IPR009776">
    <property type="entry name" value="Spore_0_M"/>
</dbReference>
<reference evidence="1 2" key="1">
    <citation type="submission" date="2018-11" db="EMBL/GenBank/DDBJ databases">
        <title>Sequencing the genomes of 1000 actinobacteria strains.</title>
        <authorList>
            <person name="Klenk H.-P."/>
        </authorList>
    </citation>
    <scope>NUCLEOTIDE SEQUENCE [LARGE SCALE GENOMIC DNA]</scope>
    <source>
        <strain evidence="1 2">DSM 44254</strain>
    </source>
</reference>
<proteinExistence type="predicted"/>
<organism evidence="1 2">
    <name type="scientific">Actinocorallia herbida</name>
    <dbReference type="NCBI Taxonomy" id="58109"/>
    <lineage>
        <taxon>Bacteria</taxon>
        <taxon>Bacillati</taxon>
        <taxon>Actinomycetota</taxon>
        <taxon>Actinomycetes</taxon>
        <taxon>Streptosporangiales</taxon>
        <taxon>Thermomonosporaceae</taxon>
        <taxon>Actinocorallia</taxon>
    </lineage>
</organism>
<name>A0A3N1CWM9_9ACTN</name>